<dbReference type="AlphaFoldDB" id="A0A7G9WH48"/>
<accession>A0A7G9WH48</accession>
<evidence type="ECO:0000313" key="2">
    <source>
        <dbReference type="Proteomes" id="UP000516046"/>
    </source>
</evidence>
<keyword evidence="2" id="KW-1185">Reference proteome</keyword>
<name>A0A7G9WH48_9FIRM</name>
<evidence type="ECO:0000313" key="1">
    <source>
        <dbReference type="EMBL" id="QNO18010.1"/>
    </source>
</evidence>
<dbReference type="KEGG" id="caml:H6X83_14030"/>
<dbReference type="RefSeq" id="WP_212507075.1">
    <property type="nucleotide sequence ID" value="NZ_CP060696.1"/>
</dbReference>
<protein>
    <submittedName>
        <fullName evidence="1">YabP/YqfC family sporulation protein</fullName>
    </submittedName>
</protein>
<dbReference type="Pfam" id="PF07873">
    <property type="entry name" value="YabP"/>
    <property type="match status" value="1"/>
</dbReference>
<dbReference type="InterPro" id="IPR022476">
    <property type="entry name" value="Spore_YabP/YqfC"/>
</dbReference>
<dbReference type="EMBL" id="CP060696">
    <property type="protein sequence ID" value="QNO18010.1"/>
    <property type="molecule type" value="Genomic_DNA"/>
</dbReference>
<gene>
    <name evidence="1" type="ORF">H6X83_14030</name>
</gene>
<reference evidence="1 2" key="1">
    <citation type="submission" date="2020-08" db="EMBL/GenBank/DDBJ databases">
        <authorList>
            <person name="Ren C."/>
            <person name="Gu Y."/>
            <person name="Xu Y."/>
        </authorList>
    </citation>
    <scope>NUCLEOTIDE SEQUENCE [LARGE SCALE GENOMIC DNA]</scope>
    <source>
        <strain evidence="1 2">LBM18003</strain>
    </source>
</reference>
<organism evidence="1 2">
    <name type="scientific">Caproicibacterium amylolyticum</name>
    <dbReference type="NCBI Taxonomy" id="2766537"/>
    <lineage>
        <taxon>Bacteria</taxon>
        <taxon>Bacillati</taxon>
        <taxon>Bacillota</taxon>
        <taxon>Clostridia</taxon>
        <taxon>Eubacteriales</taxon>
        <taxon>Oscillospiraceae</taxon>
        <taxon>Caproicibacterium</taxon>
    </lineage>
</organism>
<dbReference type="Proteomes" id="UP000516046">
    <property type="component" value="Chromosome"/>
</dbReference>
<proteinExistence type="predicted"/>
<sequence>MKLPEKPALLAQAGEKLELAGNREATVDGCGGVLEYTEDVVRIRYGRGVLRFLGRGLTLHSLAVRTLVVTGYITEIDYAARGEMLPQRETEKEEP</sequence>